<organism evidence="1">
    <name type="scientific">Candidatus Methanogaster sp. ANME-2c ERB4</name>
    <dbReference type="NCBI Taxonomy" id="2759911"/>
    <lineage>
        <taxon>Archaea</taxon>
        <taxon>Methanobacteriati</taxon>
        <taxon>Methanobacteriota</taxon>
        <taxon>Stenosarchaea group</taxon>
        <taxon>Methanomicrobia</taxon>
        <taxon>Methanosarcinales</taxon>
        <taxon>ANME-2 cluster</taxon>
        <taxon>Candidatus Methanogasteraceae</taxon>
        <taxon>Candidatus Methanogaster</taxon>
    </lineage>
</organism>
<protein>
    <submittedName>
        <fullName evidence="1">Uncharacterized protein</fullName>
    </submittedName>
</protein>
<dbReference type="AlphaFoldDB" id="A0A7G9Y106"/>
<dbReference type="EMBL" id="MT630657">
    <property type="protein sequence ID" value="QNO41690.1"/>
    <property type="molecule type" value="Genomic_DNA"/>
</dbReference>
<name>A0A7G9Y106_9EURY</name>
<sequence>MIIASMLYFSRRVIRKQGIPKSIPIQILASVIAPVVTSKIWSADYIRSLSSFYVPGIGEISISVVRVIEVVVVDEVGGIPHKDAEVV</sequence>
<reference evidence="1" key="1">
    <citation type="submission" date="2020-06" db="EMBL/GenBank/DDBJ databases">
        <title>Unique genomic features of the anaerobic methanotrophic archaea.</title>
        <authorList>
            <person name="Chadwick G.L."/>
            <person name="Skennerton C.T."/>
            <person name="Laso-Perez R."/>
            <person name="Leu A.O."/>
            <person name="Speth D.R."/>
            <person name="Yu H."/>
            <person name="Morgan-Lang C."/>
            <person name="Hatzenpichler R."/>
            <person name="Goudeau D."/>
            <person name="Malmstrom R."/>
            <person name="Brazelton W.J."/>
            <person name="Woyke T."/>
            <person name="Hallam S.J."/>
            <person name="Tyson G.W."/>
            <person name="Wegener G."/>
            <person name="Boetius A."/>
            <person name="Orphan V."/>
        </authorList>
    </citation>
    <scope>NUCLEOTIDE SEQUENCE</scope>
</reference>
<gene>
    <name evidence="1" type="ORF">KBHNNLIF_00001</name>
</gene>
<accession>A0A7G9Y106</accession>
<evidence type="ECO:0000313" key="1">
    <source>
        <dbReference type="EMBL" id="QNO41690.1"/>
    </source>
</evidence>
<proteinExistence type="predicted"/>